<dbReference type="CDD" id="cd05254">
    <property type="entry name" value="dTDP_HR_like_SDR_e"/>
    <property type="match status" value="1"/>
</dbReference>
<feature type="domain" description="RmlD-like substrate binding" evidence="3">
    <location>
        <begin position="1"/>
        <end position="277"/>
    </location>
</feature>
<evidence type="ECO:0000313" key="5">
    <source>
        <dbReference type="Proteomes" id="UP000789719"/>
    </source>
</evidence>
<dbReference type="InterPro" id="IPR029903">
    <property type="entry name" value="RmlD-like-bd"/>
</dbReference>
<dbReference type="EC" id="1.1.1.133" evidence="2"/>
<comment type="function">
    <text evidence="2">Catalyzes the reduction of dTDP-6-deoxy-L-lyxo-4-hexulose to yield dTDP-L-rhamnose.</text>
</comment>
<dbReference type="InterPro" id="IPR036291">
    <property type="entry name" value="NAD(P)-bd_dom_sf"/>
</dbReference>
<reference evidence="4 5" key="1">
    <citation type="submission" date="2021-11" db="EMBL/GenBank/DDBJ databases">
        <authorList>
            <person name="Depoorter E."/>
        </authorList>
    </citation>
    <scope>NUCLEOTIDE SEQUENCE [LARGE SCALE GENOMIC DNA]</scope>
    <source>
        <strain evidence="4 5">LMG 24286</strain>
    </source>
</reference>
<keyword evidence="5" id="KW-1185">Reference proteome</keyword>
<comment type="caution">
    <text evidence="4">The sequence shown here is derived from an EMBL/GenBank/DDBJ whole genome shotgun (WGS) entry which is preliminary data.</text>
</comment>
<dbReference type="SUPFAM" id="SSF51735">
    <property type="entry name" value="NAD(P)-binding Rossmann-fold domains"/>
    <property type="match status" value="1"/>
</dbReference>
<proteinExistence type="inferred from homology"/>
<dbReference type="NCBIfam" id="TIGR01214">
    <property type="entry name" value="rmlD"/>
    <property type="match status" value="1"/>
</dbReference>
<evidence type="ECO:0000259" key="3">
    <source>
        <dbReference type="Pfam" id="PF04321"/>
    </source>
</evidence>
<dbReference type="PANTHER" id="PTHR10491:SF4">
    <property type="entry name" value="METHIONINE ADENOSYLTRANSFERASE 2 SUBUNIT BETA"/>
    <property type="match status" value="1"/>
</dbReference>
<dbReference type="EMBL" id="CAKKNT010000025">
    <property type="protein sequence ID" value="CAH0419127.1"/>
    <property type="molecule type" value="Genomic_DNA"/>
</dbReference>
<evidence type="ECO:0000256" key="2">
    <source>
        <dbReference type="RuleBase" id="RU364082"/>
    </source>
</evidence>
<dbReference type="Pfam" id="PF04321">
    <property type="entry name" value="RmlD_sub_bind"/>
    <property type="match status" value="1"/>
</dbReference>
<dbReference type="RefSeq" id="WP_230099175.1">
    <property type="nucleotide sequence ID" value="NZ_CAKKNT010000025.1"/>
</dbReference>
<keyword evidence="2 4" id="KW-0560">Oxidoreductase</keyword>
<name>A0ABN8BSD4_9LACO</name>
<gene>
    <name evidence="4" type="primary">rmlD</name>
    <name evidence="4" type="ORF">WGH24286_01574</name>
</gene>
<dbReference type="InterPro" id="IPR005913">
    <property type="entry name" value="dTDP_dehydrorham_reduct"/>
</dbReference>
<dbReference type="GO" id="GO:0008831">
    <property type="term" value="F:dTDP-4-dehydrorhamnose reductase activity"/>
    <property type="evidence" value="ECO:0007669"/>
    <property type="project" value="UniProtKB-EC"/>
</dbReference>
<comment type="similarity">
    <text evidence="1 2">Belongs to the dTDP-4-dehydrorhamnose reductase family.</text>
</comment>
<accession>A0ABN8BSD4</accession>
<protein>
    <recommendedName>
        <fullName evidence="2">dTDP-4-dehydrorhamnose reductase</fullName>
        <ecNumber evidence="2">1.1.1.133</ecNumber>
    </recommendedName>
</protein>
<sequence>MKYWILGASGQLGQELVHLTKENGLDVKAYTSQELDITNLELLLATAQKEQPDVILDAAAYTKVDLAEDDGKVLNWQVNAVGTQNLVKISQAINAKLVYVSTDYVFDGTSSDEYTEDALVKPQNEYGRAKLAGEFAILNANIDAYIVRTSWVFGEYGNNFVYTMQRLAKQHKRLTIVDDQIGRPTWTKTLAQFMLHLIQVEAAYGTYHLSNDNSASWFEFAQEILKDVDVEVAPITSAEFPQKAYRPKDSVMSLAKAKATGFNIPTWQEALEEFMDNENK</sequence>
<dbReference type="PANTHER" id="PTHR10491">
    <property type="entry name" value="DTDP-4-DEHYDRORHAMNOSE REDUCTASE"/>
    <property type="match status" value="1"/>
</dbReference>
<evidence type="ECO:0000256" key="1">
    <source>
        <dbReference type="ARBA" id="ARBA00010944"/>
    </source>
</evidence>
<dbReference type="Proteomes" id="UP000789719">
    <property type="component" value="Unassembled WGS sequence"/>
</dbReference>
<comment type="pathway">
    <text evidence="2">Carbohydrate biosynthesis; dTDP-L-rhamnose biosynthesis.</text>
</comment>
<dbReference type="Gene3D" id="3.90.25.10">
    <property type="entry name" value="UDP-galactose 4-epimerase, domain 1"/>
    <property type="match status" value="1"/>
</dbReference>
<organism evidence="4 5">
    <name type="scientific">Periweissella ghanensis</name>
    <dbReference type="NCBI Taxonomy" id="467997"/>
    <lineage>
        <taxon>Bacteria</taxon>
        <taxon>Bacillati</taxon>
        <taxon>Bacillota</taxon>
        <taxon>Bacilli</taxon>
        <taxon>Lactobacillales</taxon>
        <taxon>Lactobacillaceae</taxon>
        <taxon>Periweissella</taxon>
    </lineage>
</organism>
<keyword evidence="2" id="KW-0521">NADP</keyword>
<dbReference type="Gene3D" id="3.40.50.720">
    <property type="entry name" value="NAD(P)-binding Rossmann-like Domain"/>
    <property type="match status" value="1"/>
</dbReference>
<evidence type="ECO:0000313" key="4">
    <source>
        <dbReference type="EMBL" id="CAH0419127.1"/>
    </source>
</evidence>